<keyword evidence="2 3" id="KW-0040">ANK repeat</keyword>
<evidence type="ECO:0000313" key="7">
    <source>
        <dbReference type="EMBL" id="KAK0514771.1"/>
    </source>
</evidence>
<dbReference type="InterPro" id="IPR002110">
    <property type="entry name" value="Ankyrin_rpt"/>
</dbReference>
<dbReference type="PANTHER" id="PTHR24198">
    <property type="entry name" value="ANKYRIN REPEAT AND PROTEIN KINASE DOMAIN-CONTAINING PROTEIN"/>
    <property type="match status" value="1"/>
</dbReference>
<sequence length="1479" mass="166345">MAGRITLRLALLAIFLNSRLFVAADTAGDDFTNNLFTDLAPLLGLFGEKFAQQFLAESFTFWDHILFAMAPLGILTAIVGAIRVDGANWLKQLIGRARETTASAEIELMSSVSQEVCEVWNGTSIVRSMGAPQVKQIIHLPAKEGDFSPESFITMDRKTWSRDYELKAECWSTKDIGSEKISTNEDSNVDIESGHNINMVHSLGDEELIKNKEIPPNISLNIHGGSNPVELVLYALFASILQAGVLGWSSYAHKHALSGSNSLVGLLLQATGTVLLTLGLVLCAGIIDNGSRERHWLIEGERQVENMSELLSLAKVKSLANKLGLAKDKSLLEEKQFRRHMQLYWVQKQHIAGDNRFDPYILYAEELKYKVHESHRANEDGQNDRDDNAHESPRAKKNVQNDRRDKFLKELLRLFGHHLTTIAVAIGVLGFVAQFQGLRFSHWSCSIAQLIALGFATILRAWVRRTMTKTPVAVPAHNDYILAHLTLAIVGRDRTDSKFPHHDAFRSPGLLLRFGISTCPKLRVITEEPTNSESPSTTNVQASTEAGRKSNLTEEPTHLESPSTTNEHVLTEAERNPSLTEERTHTESPSNTNVQDSTDAGRNPNIIEEPTYLQSLPTTNVHDPIEAEMNPNLAEEPTHSESPSTTNVQDSKRGETNLKLAQEALNLMVRLGRLMKWTGAKSQEAIVLSNSIETALRKLSPRLPEKFGKKFAVVLRVDIYLPSTSKPDSQEEVELSIIKDGDVWKVDDGQLEALLSLVSYSVWAAKQNKRSEAETDRGEILPHSGSSAHLTKESNLEDSQTIGWLRTKAQDSRIYDIIVGTSSPRLTSDLRWWVSDTEQDLKKAKFDHTGSVTRVLADFIGPLTEAEANDVRPALGFYVNEKNSEENGMATIQRHVWRALTSTDVYCSWECDERKVSILHIFSTFIWAIAPYLSASQFHPTTVIFPKSRSERLTKSGLEEAHLQSDKIETLVQRLQSTGLGTYGEIYKVFIPPLSHFGKLPNEAVADWCNEILIEREKRCSWAATYEGYNLLLDMVRDREAQDRFSHRVAAMFVEFLLRVKEEPYPFAQECSFKEFEEFNESLRRRFENKPLLKAILSVNDILALRLHQSPDECTQLILGGLGVENTLGETQSQDLSLDGLCSSDNTSETERFSFPNDTDVFGWTEEYWDIFETPGFVPALRFIECSALDLAGRSVLHHKLDIERYPDYNGEEDTACFLFADRNHLGDSSIFVALCNKQTPLHRAALVDHLGVINELLAQGIDPNAGDHYGRTALCLAVFYGYGEVVRKLVHSMSSAGRDQKDNDNRNALHYAISGKQEDLAIFLIRRGIDINAEDIFGKQPLWYAGLSNMDSLVDSLLETDGIHRPVMVWRPENGAYSDEEWECLYKLRARKDVITKWKNPHATREELEFDPNTGKLRYPATVFEEYSIPMVNRITDPVISETNYAPPEDSPCEVQKNTRQQQTLSYSTPLMDVIRDT</sequence>
<dbReference type="PANTHER" id="PTHR24198:SF165">
    <property type="entry name" value="ANKYRIN REPEAT-CONTAINING PROTEIN-RELATED"/>
    <property type="match status" value="1"/>
</dbReference>
<evidence type="ECO:0000256" key="5">
    <source>
        <dbReference type="SAM" id="Phobius"/>
    </source>
</evidence>
<proteinExistence type="predicted"/>
<feature type="repeat" description="ANK" evidence="3">
    <location>
        <begin position="1305"/>
        <end position="1337"/>
    </location>
</feature>
<feature type="transmembrane region" description="Helical" evidence="5">
    <location>
        <begin position="65"/>
        <end position="84"/>
    </location>
</feature>
<dbReference type="Pfam" id="PF00023">
    <property type="entry name" value="Ank"/>
    <property type="match status" value="1"/>
</dbReference>
<feature type="region of interest" description="Disordered" evidence="4">
    <location>
        <begin position="1442"/>
        <end position="1464"/>
    </location>
</feature>
<feature type="chain" id="PRO_5041315932" description="Ankyrin repeat protein" evidence="6">
    <location>
        <begin position="25"/>
        <end position="1479"/>
    </location>
</feature>
<dbReference type="SMART" id="SM00248">
    <property type="entry name" value="ANK"/>
    <property type="match status" value="3"/>
</dbReference>
<feature type="compositionally biased region" description="Polar residues" evidence="4">
    <location>
        <begin position="587"/>
        <end position="600"/>
    </location>
</feature>
<evidence type="ECO:0000313" key="8">
    <source>
        <dbReference type="Proteomes" id="UP001166286"/>
    </source>
</evidence>
<feature type="compositionally biased region" description="Polar residues" evidence="4">
    <location>
        <begin position="528"/>
        <end position="544"/>
    </location>
</feature>
<dbReference type="SUPFAM" id="SSF48403">
    <property type="entry name" value="Ankyrin repeat"/>
    <property type="match status" value="1"/>
</dbReference>
<evidence type="ECO:0000256" key="4">
    <source>
        <dbReference type="SAM" id="MobiDB-lite"/>
    </source>
</evidence>
<feature type="signal peptide" evidence="6">
    <location>
        <begin position="1"/>
        <end position="24"/>
    </location>
</feature>
<organism evidence="7 8">
    <name type="scientific">Cladonia borealis</name>
    <dbReference type="NCBI Taxonomy" id="184061"/>
    <lineage>
        <taxon>Eukaryota</taxon>
        <taxon>Fungi</taxon>
        <taxon>Dikarya</taxon>
        <taxon>Ascomycota</taxon>
        <taxon>Pezizomycotina</taxon>
        <taxon>Lecanoromycetes</taxon>
        <taxon>OSLEUM clade</taxon>
        <taxon>Lecanoromycetidae</taxon>
        <taxon>Lecanorales</taxon>
        <taxon>Lecanorineae</taxon>
        <taxon>Cladoniaceae</taxon>
        <taxon>Cladonia</taxon>
    </lineage>
</organism>
<evidence type="ECO:0000256" key="2">
    <source>
        <dbReference type="ARBA" id="ARBA00023043"/>
    </source>
</evidence>
<keyword evidence="6" id="KW-0732">Signal</keyword>
<name>A0AA39R642_9LECA</name>
<feature type="transmembrane region" description="Helical" evidence="5">
    <location>
        <begin position="231"/>
        <end position="251"/>
    </location>
</feature>
<feature type="compositionally biased region" description="Basic and acidic residues" evidence="4">
    <location>
        <begin position="546"/>
        <end position="558"/>
    </location>
</feature>
<feature type="compositionally biased region" description="Basic and acidic residues" evidence="4">
    <location>
        <begin position="569"/>
        <end position="586"/>
    </location>
</feature>
<keyword evidence="5" id="KW-0812">Transmembrane</keyword>
<feature type="region of interest" description="Disordered" evidence="4">
    <location>
        <begin position="374"/>
        <end position="400"/>
    </location>
</feature>
<dbReference type="Proteomes" id="UP001166286">
    <property type="component" value="Unassembled WGS sequence"/>
</dbReference>
<keyword evidence="5" id="KW-0472">Membrane</keyword>
<reference evidence="7" key="1">
    <citation type="submission" date="2023-03" db="EMBL/GenBank/DDBJ databases">
        <title>Complete genome of Cladonia borealis.</title>
        <authorList>
            <person name="Park H."/>
        </authorList>
    </citation>
    <scope>NUCLEOTIDE SEQUENCE</scope>
    <source>
        <strain evidence="7">ANT050790</strain>
    </source>
</reference>
<feature type="compositionally biased region" description="Polar residues" evidence="4">
    <location>
        <begin position="640"/>
        <end position="649"/>
    </location>
</feature>
<dbReference type="EMBL" id="JAFEKC020000005">
    <property type="protein sequence ID" value="KAK0514771.1"/>
    <property type="molecule type" value="Genomic_DNA"/>
</dbReference>
<evidence type="ECO:0000256" key="1">
    <source>
        <dbReference type="ARBA" id="ARBA00022737"/>
    </source>
</evidence>
<dbReference type="PROSITE" id="PS50088">
    <property type="entry name" value="ANK_REPEAT"/>
    <property type="match status" value="2"/>
</dbReference>
<dbReference type="PROSITE" id="PS50297">
    <property type="entry name" value="ANK_REP_REGION"/>
    <property type="match status" value="2"/>
</dbReference>
<dbReference type="Gene3D" id="1.25.40.20">
    <property type="entry name" value="Ankyrin repeat-containing domain"/>
    <property type="match status" value="1"/>
</dbReference>
<evidence type="ECO:0000256" key="3">
    <source>
        <dbReference type="PROSITE-ProRule" id="PRU00023"/>
    </source>
</evidence>
<feature type="transmembrane region" description="Helical" evidence="5">
    <location>
        <begin position="263"/>
        <end position="287"/>
    </location>
</feature>
<gene>
    <name evidence="7" type="ORF">JMJ35_003388</name>
</gene>
<feature type="region of interest" description="Disordered" evidence="4">
    <location>
        <begin position="773"/>
        <end position="793"/>
    </location>
</feature>
<keyword evidence="8" id="KW-1185">Reference proteome</keyword>
<protein>
    <recommendedName>
        <fullName evidence="9">Ankyrin repeat protein</fullName>
    </recommendedName>
</protein>
<feature type="region of interest" description="Disordered" evidence="4">
    <location>
        <begin position="634"/>
        <end position="654"/>
    </location>
</feature>
<feature type="transmembrane region" description="Helical" evidence="5">
    <location>
        <begin position="411"/>
        <end position="434"/>
    </location>
</feature>
<keyword evidence="1" id="KW-0677">Repeat</keyword>
<accession>A0AA39R642</accession>
<feature type="repeat" description="ANK" evidence="3">
    <location>
        <begin position="1237"/>
        <end position="1269"/>
    </location>
</feature>
<evidence type="ECO:0008006" key="9">
    <source>
        <dbReference type="Google" id="ProtNLM"/>
    </source>
</evidence>
<feature type="region of interest" description="Disordered" evidence="4">
    <location>
        <begin position="526"/>
        <end position="605"/>
    </location>
</feature>
<keyword evidence="5" id="KW-1133">Transmembrane helix</keyword>
<comment type="caution">
    <text evidence="7">The sequence shown here is derived from an EMBL/GenBank/DDBJ whole genome shotgun (WGS) entry which is preliminary data.</text>
</comment>
<dbReference type="InterPro" id="IPR036770">
    <property type="entry name" value="Ankyrin_rpt-contain_sf"/>
</dbReference>
<evidence type="ECO:0000256" key="6">
    <source>
        <dbReference type="SAM" id="SignalP"/>
    </source>
</evidence>
<dbReference type="Pfam" id="PF12796">
    <property type="entry name" value="Ank_2"/>
    <property type="match status" value="1"/>
</dbReference>